<dbReference type="GO" id="GO:0008999">
    <property type="term" value="F:protein-N-terminal-alanine acetyltransferase activity"/>
    <property type="evidence" value="ECO:0007669"/>
    <property type="project" value="TreeGrafter"/>
</dbReference>
<dbReference type="InterPro" id="IPR051531">
    <property type="entry name" value="N-acetyltransferase"/>
</dbReference>
<evidence type="ECO:0000259" key="1">
    <source>
        <dbReference type="PROSITE" id="PS51186"/>
    </source>
</evidence>
<dbReference type="Proteomes" id="UP000032247">
    <property type="component" value="Unassembled WGS sequence"/>
</dbReference>
<dbReference type="Gene3D" id="3.40.630.30">
    <property type="match status" value="1"/>
</dbReference>
<dbReference type="STRING" id="483913.AN935_09665"/>
<dbReference type="GO" id="GO:0005737">
    <property type="term" value="C:cytoplasm"/>
    <property type="evidence" value="ECO:0007669"/>
    <property type="project" value="TreeGrafter"/>
</dbReference>
<dbReference type="SUPFAM" id="SSF55729">
    <property type="entry name" value="Acyl-CoA N-acyltransferases (Nat)"/>
    <property type="match status" value="1"/>
</dbReference>
<dbReference type="EMBL" id="JXBC01000002">
    <property type="protein sequence ID" value="KIU12880.1"/>
    <property type="molecule type" value="Genomic_DNA"/>
</dbReference>
<dbReference type="PROSITE" id="PS51186">
    <property type="entry name" value="GNAT"/>
    <property type="match status" value="1"/>
</dbReference>
<sequence>MFPILETERLTLRQMTDQDAEAIFACFSNHEVTRYYGLENLESIEQAISMIQTFAALYQEKRGIRWGIERRDTKELIGTIGFHALAQKHRRAEIGYEIIPEHWRNGFASEVISKVVSYGFSALGLSRIGAVVFTDNEASNRLLLKMGFQKEGVLRQYMYQNGTPYDTNVYSIVKPRE</sequence>
<dbReference type="InterPro" id="IPR000182">
    <property type="entry name" value="GNAT_dom"/>
</dbReference>
<dbReference type="PATRIC" id="fig|1423.173.peg.1763"/>
<comment type="caution">
    <text evidence="2">The sequence shown here is derived from an EMBL/GenBank/DDBJ whole genome shotgun (WGS) entry which is preliminary data.</text>
</comment>
<accession>A0A0D1KVV2</accession>
<evidence type="ECO:0000313" key="3">
    <source>
        <dbReference type="Proteomes" id="UP000032247"/>
    </source>
</evidence>
<evidence type="ECO:0000313" key="2">
    <source>
        <dbReference type="EMBL" id="KIU12880.1"/>
    </source>
</evidence>
<reference evidence="2 3" key="1">
    <citation type="submission" date="2014-12" db="EMBL/GenBank/DDBJ databases">
        <title>Comparative genome analysis of Bacillus coagulans HM-08, Clostridium butyricum HM-68, Bacillus subtilis HM-66 and Bacillus licheniformis BL-09.</title>
        <authorList>
            <person name="Zhang H."/>
        </authorList>
    </citation>
    <scope>NUCLEOTIDE SEQUENCE [LARGE SCALE GENOMIC DNA]</scope>
    <source>
        <strain evidence="2 3">HM-66</strain>
    </source>
</reference>
<dbReference type="AlphaFoldDB" id="A0A0D1KVV2"/>
<dbReference type="PANTHER" id="PTHR43792">
    <property type="entry name" value="GNAT FAMILY, PUTATIVE (AFU_ORTHOLOGUE AFUA_3G00765)-RELATED-RELATED"/>
    <property type="match status" value="1"/>
</dbReference>
<gene>
    <name evidence="2" type="ORF">SC09_Contig19orf01481</name>
</gene>
<dbReference type="PANTHER" id="PTHR43792:SF9">
    <property type="entry name" value="RIBOSOMAL-PROTEIN-ALANINE ACETYLTRANSFERASE"/>
    <property type="match status" value="1"/>
</dbReference>
<name>A0A0D1KVV2_BACIU</name>
<organism evidence="2 3">
    <name type="scientific">Bacillus subtilis</name>
    <dbReference type="NCBI Taxonomy" id="1423"/>
    <lineage>
        <taxon>Bacteria</taxon>
        <taxon>Bacillati</taxon>
        <taxon>Bacillota</taxon>
        <taxon>Bacilli</taxon>
        <taxon>Bacillales</taxon>
        <taxon>Bacillaceae</taxon>
        <taxon>Bacillus</taxon>
    </lineage>
</organism>
<dbReference type="Pfam" id="PF13302">
    <property type="entry name" value="Acetyltransf_3"/>
    <property type="match status" value="1"/>
</dbReference>
<proteinExistence type="predicted"/>
<feature type="domain" description="N-acetyltransferase" evidence="1">
    <location>
        <begin position="10"/>
        <end position="177"/>
    </location>
</feature>
<dbReference type="InterPro" id="IPR016181">
    <property type="entry name" value="Acyl_CoA_acyltransferase"/>
</dbReference>
<protein>
    <recommendedName>
        <fullName evidence="1">N-acetyltransferase domain-containing protein</fullName>
    </recommendedName>
</protein>